<accession>A0A6J7WM79</accession>
<sequence>MKHVVNATIRRLSDEEPDPIENDDASVEPSSVTGWASWGPETIRDIQHVIENRLTEQQREIVEAMLAGFTYKDLAVTEKYWRHHLGQAIKKIRKELKV</sequence>
<gene>
    <name evidence="2" type="ORF">UFOVP229_12</name>
</gene>
<proteinExistence type="predicted"/>
<organism evidence="2">
    <name type="scientific">uncultured Caudovirales phage</name>
    <dbReference type="NCBI Taxonomy" id="2100421"/>
    <lineage>
        <taxon>Viruses</taxon>
        <taxon>Duplodnaviria</taxon>
        <taxon>Heunggongvirae</taxon>
        <taxon>Uroviricota</taxon>
        <taxon>Caudoviricetes</taxon>
        <taxon>Peduoviridae</taxon>
        <taxon>Maltschvirus</taxon>
        <taxon>Maltschvirus maltsch</taxon>
    </lineage>
</organism>
<feature type="region of interest" description="Disordered" evidence="1">
    <location>
        <begin position="12"/>
        <end position="33"/>
    </location>
</feature>
<dbReference type="EMBL" id="LR798271">
    <property type="protein sequence ID" value="CAB5218940.1"/>
    <property type="molecule type" value="Genomic_DNA"/>
</dbReference>
<reference evidence="2" key="1">
    <citation type="submission" date="2020-05" db="EMBL/GenBank/DDBJ databases">
        <authorList>
            <person name="Chiriac C."/>
            <person name="Salcher M."/>
            <person name="Ghai R."/>
            <person name="Kavagutti S V."/>
        </authorList>
    </citation>
    <scope>NUCLEOTIDE SEQUENCE</scope>
</reference>
<evidence type="ECO:0000313" key="2">
    <source>
        <dbReference type="EMBL" id="CAB5218940.1"/>
    </source>
</evidence>
<name>A0A6J7WM79_9CAUD</name>
<evidence type="ECO:0000256" key="1">
    <source>
        <dbReference type="SAM" id="MobiDB-lite"/>
    </source>
</evidence>
<protein>
    <submittedName>
        <fullName evidence="2">Uncharacterized protein</fullName>
    </submittedName>
</protein>
<feature type="compositionally biased region" description="Acidic residues" evidence="1">
    <location>
        <begin position="15"/>
        <end position="26"/>
    </location>
</feature>